<evidence type="ECO:0000256" key="4">
    <source>
        <dbReference type="ARBA" id="ARBA00023242"/>
    </source>
</evidence>
<dbReference type="Ensembl" id="ENSCUST00005019559.1">
    <property type="protein sequence ID" value="ENSCUSP00005018844.1"/>
    <property type="gene ID" value="ENSCUSG00005012085.1"/>
</dbReference>
<dbReference type="InterPro" id="IPR000232">
    <property type="entry name" value="HSF_DNA-bd"/>
</dbReference>
<evidence type="ECO:0000256" key="2">
    <source>
        <dbReference type="ARBA" id="ARBA00006403"/>
    </source>
</evidence>
<comment type="subcellular location">
    <subcellularLocation>
        <location evidence="1">Nucleus</location>
    </subcellularLocation>
</comment>
<reference evidence="7" key="2">
    <citation type="submission" date="2025-08" db="UniProtKB">
        <authorList>
            <consortium name="Ensembl"/>
        </authorList>
    </citation>
    <scope>IDENTIFICATION</scope>
</reference>
<comment type="similarity">
    <text evidence="2 5">Belongs to the HSF family.</text>
</comment>
<dbReference type="GO" id="GO:0005634">
    <property type="term" value="C:nucleus"/>
    <property type="evidence" value="ECO:0007669"/>
    <property type="project" value="UniProtKB-SubCell"/>
</dbReference>
<proteinExistence type="inferred from homology"/>
<dbReference type="AlphaFoldDB" id="A0A8C3UVB7"/>
<dbReference type="SMART" id="SM00415">
    <property type="entry name" value="HSF"/>
    <property type="match status" value="1"/>
</dbReference>
<feature type="domain" description="HSF-type DNA-binding" evidence="6">
    <location>
        <begin position="15"/>
        <end position="120"/>
    </location>
</feature>
<dbReference type="Pfam" id="PF00447">
    <property type="entry name" value="HSF_DNA-bind"/>
    <property type="match status" value="1"/>
</dbReference>
<sequence length="145" mass="15939">RGPRAGPSAAPPSGRAPTFPAKLWHLVNSPRVRSVRWDSRGQGLLIDRSLFERELLRPGSAQGPAPHTFRATQFPSFVRQLYRYGFRKVPGCLGSAVPGEAEAGAVFGDGLELQLSVRLRNSVFVLGIPFLFPLPRLFWSVAKAF</sequence>
<protein>
    <recommendedName>
        <fullName evidence="6">HSF-type DNA-binding domain-containing protein</fullName>
    </recommendedName>
</protein>
<dbReference type="GO" id="GO:0003700">
    <property type="term" value="F:DNA-binding transcription factor activity"/>
    <property type="evidence" value="ECO:0007669"/>
    <property type="project" value="InterPro"/>
</dbReference>
<keyword evidence="8" id="KW-1185">Reference proteome</keyword>
<keyword evidence="4" id="KW-0539">Nucleus</keyword>
<evidence type="ECO:0000256" key="3">
    <source>
        <dbReference type="ARBA" id="ARBA00023125"/>
    </source>
</evidence>
<dbReference type="InterPro" id="IPR036388">
    <property type="entry name" value="WH-like_DNA-bd_sf"/>
</dbReference>
<keyword evidence="3" id="KW-0238">DNA-binding</keyword>
<evidence type="ECO:0000256" key="5">
    <source>
        <dbReference type="RuleBase" id="RU004020"/>
    </source>
</evidence>
<evidence type="ECO:0000313" key="7">
    <source>
        <dbReference type="Ensembl" id="ENSCUSP00005018844.1"/>
    </source>
</evidence>
<evidence type="ECO:0000256" key="1">
    <source>
        <dbReference type="ARBA" id="ARBA00004123"/>
    </source>
</evidence>
<reference evidence="7" key="3">
    <citation type="submission" date="2025-09" db="UniProtKB">
        <authorList>
            <consortium name="Ensembl"/>
        </authorList>
    </citation>
    <scope>IDENTIFICATION</scope>
</reference>
<evidence type="ECO:0000259" key="6">
    <source>
        <dbReference type="SMART" id="SM00415"/>
    </source>
</evidence>
<dbReference type="SUPFAM" id="SSF46785">
    <property type="entry name" value="Winged helix' DNA-binding domain"/>
    <property type="match status" value="1"/>
</dbReference>
<reference evidence="7" key="1">
    <citation type="submission" date="2020-10" db="EMBL/GenBank/DDBJ databases">
        <title>Catharus ustulatus (Swainson's thrush) genome, bCatUst1, primary haplotype v2.</title>
        <authorList>
            <person name="Delmore K."/>
            <person name="Vafadar M."/>
            <person name="Formenti G."/>
            <person name="Chow W."/>
            <person name="Pelan S."/>
            <person name="Howe K."/>
            <person name="Rhie A."/>
            <person name="Mountcastle J."/>
            <person name="Haase B."/>
            <person name="Fedrigo O."/>
            <person name="Jarvis E.D."/>
        </authorList>
    </citation>
    <scope>NUCLEOTIDE SEQUENCE [LARGE SCALE GENOMIC DNA]</scope>
</reference>
<dbReference type="Gene3D" id="1.10.10.10">
    <property type="entry name" value="Winged helix-like DNA-binding domain superfamily/Winged helix DNA-binding domain"/>
    <property type="match status" value="1"/>
</dbReference>
<dbReference type="Proteomes" id="UP000694563">
    <property type="component" value="Chromosome W"/>
</dbReference>
<evidence type="ECO:0000313" key="8">
    <source>
        <dbReference type="Proteomes" id="UP000694563"/>
    </source>
</evidence>
<dbReference type="GO" id="GO:0043565">
    <property type="term" value="F:sequence-specific DNA binding"/>
    <property type="evidence" value="ECO:0007669"/>
    <property type="project" value="InterPro"/>
</dbReference>
<dbReference type="InterPro" id="IPR036390">
    <property type="entry name" value="WH_DNA-bd_sf"/>
</dbReference>
<organism evidence="7 8">
    <name type="scientific">Catharus ustulatus</name>
    <name type="common">Russet-backed thrush</name>
    <name type="synonym">Hylocichla ustulatus</name>
    <dbReference type="NCBI Taxonomy" id="91951"/>
    <lineage>
        <taxon>Eukaryota</taxon>
        <taxon>Metazoa</taxon>
        <taxon>Chordata</taxon>
        <taxon>Craniata</taxon>
        <taxon>Vertebrata</taxon>
        <taxon>Euteleostomi</taxon>
        <taxon>Archelosauria</taxon>
        <taxon>Archosauria</taxon>
        <taxon>Dinosauria</taxon>
        <taxon>Saurischia</taxon>
        <taxon>Theropoda</taxon>
        <taxon>Coelurosauria</taxon>
        <taxon>Aves</taxon>
        <taxon>Neognathae</taxon>
        <taxon>Neoaves</taxon>
        <taxon>Telluraves</taxon>
        <taxon>Australaves</taxon>
        <taxon>Passeriformes</taxon>
        <taxon>Turdidae</taxon>
        <taxon>Catharus</taxon>
    </lineage>
</organism>
<name>A0A8C3UVB7_CATUS</name>
<accession>A0A8C3UVB7</accession>